<dbReference type="KEGG" id="rpm:RSPPHO_00685"/>
<dbReference type="Pfam" id="PF00672">
    <property type="entry name" value="HAMP"/>
    <property type="match status" value="1"/>
</dbReference>
<dbReference type="CDD" id="cd06225">
    <property type="entry name" value="HAMP"/>
    <property type="match status" value="1"/>
</dbReference>
<evidence type="ECO:0000256" key="1">
    <source>
        <dbReference type="ARBA" id="ARBA00004429"/>
    </source>
</evidence>
<evidence type="ECO:0000256" key="5">
    <source>
        <dbReference type="PROSITE-ProRule" id="PRU00284"/>
    </source>
</evidence>
<keyword evidence="3 5" id="KW-0807">Transducer</keyword>
<sequence>MTAFLNRLSVGVRILLGFAIVLALLLTVALLSYRDSAFIGRQLGIYQDTSSRTLLISEVDSNVNRLRRNVYLFSSTASDQYATLVQTILGQLKTDLNTLLSHAQDNNNRQDTQRLLDLVVSYETQFGQLQTLIKARDKASMGGDGLTVVGPRALGLLSSMVDKAAANGDFQTAVAVARAEEALMMARVAAATFMSKPSAELVTKTKDYITLFVQRSTQIRETLTDASLRDQALAAEKEARTYQAAFDVLSKAAFDAETLVMGPMARDANAFGELARQIKDTQNSGLATLREQIQASVAEVKTMGSVVSAVAVLLALLAAFVIARSLTQPIRRLTQAMEAISRGEARFTVEGTQDGGELGTMARGLDALRGTVADAFRLNQMVDILPTAVMLCDPEMKISYLNEATRDIFRAMNHPRVSNPDAVIGQKVTHFHANPEFVDKILTQTDKLPYRGKFSMGGVTIENEVKAIRDRRGQVIGTMLAWKDVTEYVRLSEDFEGTVKAVVGVVGAAATELQASSRAMAETSDQTGERSTAVAAAAEQAAVNVQTVASATEELSASITEISRQVQESARIASDAVVEARRTDEMVQGLADAAQRIGEVVSLITDIASQTNLLALNATIEAARAGEMGKGFAVVAGEVKTLANQTARATDEIGTQIAGIQTETRRAVDAIQSIGGTISRINQITSGIAAAVEEQGAATREIARNVEQASQGTTEVTTSIQIVNEGAQETRHSAQQVEGAAAELAQQAGELGMRVEEFLRKMRQ</sequence>
<dbReference type="STRING" id="1150469.RSPPHO_00685"/>
<evidence type="ECO:0000256" key="4">
    <source>
        <dbReference type="ARBA" id="ARBA00029447"/>
    </source>
</evidence>
<dbReference type="InterPro" id="IPR004089">
    <property type="entry name" value="MCPsignal_dom"/>
</dbReference>
<keyword evidence="12" id="KW-1185">Reference proteome</keyword>
<dbReference type="RefSeq" id="WP_014413951.1">
    <property type="nucleotide sequence ID" value="NC_017059.1"/>
</dbReference>
<dbReference type="Gene3D" id="1.10.287.950">
    <property type="entry name" value="Methyl-accepting chemotaxis protein"/>
    <property type="match status" value="1"/>
</dbReference>
<dbReference type="eggNOG" id="COG0840">
    <property type="taxonomic scope" value="Bacteria"/>
</dbReference>
<comment type="similarity">
    <text evidence="4">Belongs to the methyl-accepting chemotaxis (MCP) protein family.</text>
</comment>
<evidence type="ECO:0000256" key="6">
    <source>
        <dbReference type="SAM" id="Phobius"/>
    </source>
</evidence>
<keyword evidence="2" id="KW-1003">Cell membrane</keyword>
<dbReference type="SMART" id="SM00283">
    <property type="entry name" value="MA"/>
    <property type="match status" value="1"/>
</dbReference>
<protein>
    <submittedName>
        <fullName evidence="11">Methyl-accepting chemotaxis protein</fullName>
    </submittedName>
</protein>
<evidence type="ECO:0000259" key="10">
    <source>
        <dbReference type="PROSITE" id="PS51753"/>
    </source>
</evidence>
<dbReference type="PATRIC" id="fig|1150469.3.peg.789"/>
<evidence type="ECO:0000256" key="3">
    <source>
        <dbReference type="ARBA" id="ARBA00023224"/>
    </source>
</evidence>
<organism evidence="11 12">
    <name type="scientific">Pararhodospirillum photometricum DSM 122</name>
    <dbReference type="NCBI Taxonomy" id="1150469"/>
    <lineage>
        <taxon>Bacteria</taxon>
        <taxon>Pseudomonadati</taxon>
        <taxon>Pseudomonadota</taxon>
        <taxon>Alphaproteobacteria</taxon>
        <taxon>Rhodospirillales</taxon>
        <taxon>Rhodospirillaceae</taxon>
        <taxon>Pararhodospirillum</taxon>
    </lineage>
</organism>
<dbReference type="InterPro" id="IPR000727">
    <property type="entry name" value="T_SNARE_dom"/>
</dbReference>
<proteinExistence type="inferred from homology"/>
<dbReference type="OrthoDB" id="7317960at2"/>
<evidence type="ECO:0000259" key="9">
    <source>
        <dbReference type="PROSITE" id="PS50885"/>
    </source>
</evidence>
<dbReference type="GO" id="GO:0005886">
    <property type="term" value="C:plasma membrane"/>
    <property type="evidence" value="ECO:0007669"/>
    <property type="project" value="UniProtKB-SubCell"/>
</dbReference>
<dbReference type="PANTHER" id="PTHR32089:SF112">
    <property type="entry name" value="LYSOZYME-LIKE PROTEIN-RELATED"/>
    <property type="match status" value="1"/>
</dbReference>
<evidence type="ECO:0000259" key="8">
    <source>
        <dbReference type="PROSITE" id="PS50192"/>
    </source>
</evidence>
<dbReference type="PROSITE" id="PS50192">
    <property type="entry name" value="T_SNARE"/>
    <property type="match status" value="1"/>
</dbReference>
<dbReference type="Gene3D" id="3.30.450.20">
    <property type="entry name" value="PAS domain"/>
    <property type="match status" value="1"/>
</dbReference>
<dbReference type="EMBL" id="HE663493">
    <property type="protein sequence ID" value="CCG07311.1"/>
    <property type="molecule type" value="Genomic_DNA"/>
</dbReference>
<reference evidence="11 12" key="1">
    <citation type="submission" date="2012-02" db="EMBL/GenBank/DDBJ databases">
        <title>Shotgun genome sequence of Phaeospirillum photometricum DSM 122.</title>
        <authorList>
            <person name="Duquesne K."/>
            <person name="Sturgis J."/>
        </authorList>
    </citation>
    <scope>NUCLEOTIDE SEQUENCE [LARGE SCALE GENOMIC DNA]</scope>
    <source>
        <strain evidence="12">DSM122</strain>
    </source>
</reference>
<comment type="subcellular location">
    <subcellularLocation>
        <location evidence="1">Cell inner membrane</location>
        <topology evidence="1">Multi-pass membrane protein</topology>
    </subcellularLocation>
</comment>
<dbReference type="PROSITE" id="PS50111">
    <property type="entry name" value="CHEMOTAXIS_TRANSDUC_2"/>
    <property type="match status" value="1"/>
</dbReference>
<feature type="domain" description="HBM" evidence="10">
    <location>
        <begin position="48"/>
        <end position="290"/>
    </location>
</feature>
<evidence type="ECO:0000259" key="7">
    <source>
        <dbReference type="PROSITE" id="PS50111"/>
    </source>
</evidence>
<dbReference type="Pfam" id="PF00015">
    <property type="entry name" value="MCPsignal"/>
    <property type="match status" value="1"/>
</dbReference>
<keyword evidence="6" id="KW-0472">Membrane</keyword>
<name>H6SQJ6_PARPM</name>
<dbReference type="Proteomes" id="UP000033220">
    <property type="component" value="Chromosome DSM 122"/>
</dbReference>
<dbReference type="PROSITE" id="PS51753">
    <property type="entry name" value="HBM"/>
    <property type="match status" value="1"/>
</dbReference>
<dbReference type="HOGENOM" id="CLU_000445_107_27_5"/>
<dbReference type="InterPro" id="IPR032255">
    <property type="entry name" value="HBM"/>
</dbReference>
<evidence type="ECO:0000256" key="2">
    <source>
        <dbReference type="ARBA" id="ARBA00022519"/>
    </source>
</evidence>
<dbReference type="PANTHER" id="PTHR32089">
    <property type="entry name" value="METHYL-ACCEPTING CHEMOTAXIS PROTEIN MCPB"/>
    <property type="match status" value="1"/>
</dbReference>
<dbReference type="SMART" id="SM00304">
    <property type="entry name" value="HAMP"/>
    <property type="match status" value="1"/>
</dbReference>
<keyword evidence="6" id="KW-0812">Transmembrane</keyword>
<dbReference type="PROSITE" id="PS50885">
    <property type="entry name" value="HAMP"/>
    <property type="match status" value="1"/>
</dbReference>
<feature type="domain" description="T-SNARE coiled-coil homology" evidence="8">
    <location>
        <begin position="661"/>
        <end position="723"/>
    </location>
</feature>
<feature type="domain" description="HAMP" evidence="9">
    <location>
        <begin position="324"/>
        <end position="377"/>
    </location>
</feature>
<dbReference type="GO" id="GO:0007165">
    <property type="term" value="P:signal transduction"/>
    <property type="evidence" value="ECO:0007669"/>
    <property type="project" value="UniProtKB-KW"/>
</dbReference>
<keyword evidence="2" id="KW-0997">Cell inner membrane</keyword>
<dbReference type="Gene3D" id="6.10.340.10">
    <property type="match status" value="1"/>
</dbReference>
<keyword evidence="6" id="KW-1133">Transmembrane helix</keyword>
<dbReference type="SUPFAM" id="SSF158472">
    <property type="entry name" value="HAMP domain-like"/>
    <property type="match status" value="1"/>
</dbReference>
<gene>
    <name evidence="11" type="ORF">RSPPHO_00685</name>
</gene>
<dbReference type="SUPFAM" id="SSF58104">
    <property type="entry name" value="Methyl-accepting chemotaxis protein (MCP) signaling domain"/>
    <property type="match status" value="1"/>
</dbReference>
<feature type="domain" description="Methyl-accepting transducer" evidence="7">
    <location>
        <begin position="509"/>
        <end position="745"/>
    </location>
</feature>
<feature type="transmembrane region" description="Helical" evidence="6">
    <location>
        <begin position="303"/>
        <end position="323"/>
    </location>
</feature>
<dbReference type="InterPro" id="IPR003660">
    <property type="entry name" value="HAMP_dom"/>
</dbReference>
<feature type="transmembrane region" description="Helical" evidence="6">
    <location>
        <begin position="12"/>
        <end position="33"/>
    </location>
</feature>
<dbReference type="SMART" id="SM01358">
    <property type="entry name" value="HBM"/>
    <property type="match status" value="1"/>
</dbReference>
<accession>H6SQJ6</accession>
<evidence type="ECO:0000313" key="11">
    <source>
        <dbReference type="EMBL" id="CCG07311.1"/>
    </source>
</evidence>
<evidence type="ECO:0000313" key="12">
    <source>
        <dbReference type="Proteomes" id="UP000033220"/>
    </source>
</evidence>
<dbReference type="AlphaFoldDB" id="H6SQJ6"/>